<evidence type="ECO:0000259" key="9">
    <source>
        <dbReference type="Pfam" id="PF21467"/>
    </source>
</evidence>
<dbReference type="GO" id="GO:0004565">
    <property type="term" value="F:beta-galactosidase activity"/>
    <property type="evidence" value="ECO:0007669"/>
    <property type="project" value="InterPro"/>
</dbReference>
<evidence type="ECO:0000256" key="4">
    <source>
        <dbReference type="PIRSR" id="PIRSR006336-1"/>
    </source>
</evidence>
<dbReference type="Gene3D" id="2.60.120.260">
    <property type="entry name" value="Galactose-binding domain-like"/>
    <property type="match status" value="3"/>
</dbReference>
<feature type="domain" description="Beta-galactosidase galactose-binding" evidence="9">
    <location>
        <begin position="502"/>
        <end position="560"/>
    </location>
</feature>
<dbReference type="InterPro" id="IPR026283">
    <property type="entry name" value="B-gal_1-like"/>
</dbReference>
<feature type="domain" description="Beta-galactosidase 1-like first all-beta" evidence="8">
    <location>
        <begin position="385"/>
        <end position="473"/>
    </location>
</feature>
<dbReference type="Pfam" id="PF21317">
    <property type="entry name" value="BetaGal_ABD_1"/>
    <property type="match status" value="1"/>
</dbReference>
<dbReference type="AlphaFoldDB" id="A0A8C5AY60"/>
<dbReference type="PANTHER" id="PTHR23421">
    <property type="entry name" value="BETA-GALACTOSIDASE RELATED"/>
    <property type="match status" value="1"/>
</dbReference>
<evidence type="ECO:0000259" key="7">
    <source>
        <dbReference type="Pfam" id="PF01301"/>
    </source>
</evidence>
<proteinExistence type="inferred from homology"/>
<feature type="active site" description="Proton donor" evidence="4">
    <location>
        <position position="179"/>
    </location>
</feature>
<name>A0A8C5AY60_GADMO</name>
<keyword evidence="3" id="KW-0326">Glycosidase</keyword>
<evidence type="ECO:0000256" key="6">
    <source>
        <dbReference type="SAM" id="MobiDB-lite"/>
    </source>
</evidence>
<evidence type="ECO:0000313" key="10">
    <source>
        <dbReference type="Ensembl" id="ENSGMOP00000038212.1"/>
    </source>
</evidence>
<evidence type="ECO:0000259" key="8">
    <source>
        <dbReference type="Pfam" id="PF21317"/>
    </source>
</evidence>
<feature type="active site" description="Nucleophile" evidence="4">
    <location>
        <position position="259"/>
    </location>
</feature>
<evidence type="ECO:0000256" key="3">
    <source>
        <dbReference type="ARBA" id="ARBA00023295"/>
    </source>
</evidence>
<protein>
    <submittedName>
        <fullName evidence="10">Galactosidase, beta 1-like</fullName>
    </submittedName>
</protein>
<accession>A0A8C5AY60</accession>
<dbReference type="InterPro" id="IPR048913">
    <property type="entry name" value="BetaGal_gal-bd"/>
</dbReference>
<dbReference type="Proteomes" id="UP000694546">
    <property type="component" value="Chromosome 20"/>
</dbReference>
<dbReference type="InterPro" id="IPR008979">
    <property type="entry name" value="Galactose-bd-like_sf"/>
</dbReference>
<feature type="region of interest" description="Disordered" evidence="6">
    <location>
        <begin position="590"/>
        <end position="632"/>
    </location>
</feature>
<dbReference type="GeneTree" id="ENSGT00950000182942"/>
<comment type="similarity">
    <text evidence="1 5">Belongs to the glycosyl hydrolase 35 family.</text>
</comment>
<evidence type="ECO:0000256" key="2">
    <source>
        <dbReference type="ARBA" id="ARBA00022801"/>
    </source>
</evidence>
<dbReference type="Pfam" id="PF21467">
    <property type="entry name" value="BetaGal_gal-bd"/>
    <property type="match status" value="1"/>
</dbReference>
<feature type="compositionally biased region" description="Basic and acidic residues" evidence="6">
    <location>
        <begin position="618"/>
        <end position="632"/>
    </location>
</feature>
<dbReference type="SUPFAM" id="SSF49785">
    <property type="entry name" value="Galactose-binding domain-like"/>
    <property type="match status" value="1"/>
</dbReference>
<sequence>MVLVLILNCFKTGGLVVESFPFISPYYKNNCFLKDGKPFQYISGSIHYSRIPHYYWKDRLVKMYMAGLNAVQIYVPWNFHEPVKGEYNFSGDRDLVHFLDLANQTGLLVILRPGPYICAEWEMGGLPAWLLETPNILLRSSDTDYLQAVCNWMNILLPKVKPWLYSNKGNIISVQVENEYGSYHACDYNYMRTLRTIFRSFLGADTLLFTTDGDTERALSCGSLQGLYATIDFGTDTNITKAFRLQRRFEPHGPLVNSEFYTGWLDHWGEVHAGVDKWNVSKALREMLALGASVNMYMFEGGTNFGYWNGELKPLRSISHTYDYDAPLTEAGDPTEKLLLIRDVIKQFRDVPAGPMPPATPKFAYGFVTLGKVKGTSRPSGLELWEPTPLISPLNGVHDRAYVTINGVFQGILERDTALVLKVSGKQGDTMDLLVENMGRVNFGSKINDHKGILGDLLLGSDVLTNWEIYTLDLDGAIAGGWPHSEARRFPPADGRGPPAGPMFYMGTLKSNGVARDTFLQLKDWSKGQVWINGVNLGRYWSSRGPQQSLYVPGPLLSATQPNNITVLELEGAPECPRVLFMDRPHLNRTVGRSGGSAGVGSRHPGRRDPGDGVSVHGHVERTTHRERSILL</sequence>
<dbReference type="InterPro" id="IPR031330">
    <property type="entry name" value="Gly_Hdrlase_35_cat"/>
</dbReference>
<dbReference type="SUPFAM" id="SSF51445">
    <property type="entry name" value="(Trans)glycosidases"/>
    <property type="match status" value="1"/>
</dbReference>
<keyword evidence="2" id="KW-0378">Hydrolase</keyword>
<gene>
    <name evidence="10" type="primary">glb1l</name>
</gene>
<dbReference type="Ensembl" id="ENSGMOT00000031770.1">
    <property type="protein sequence ID" value="ENSGMOP00000038212.1"/>
    <property type="gene ID" value="ENSGMOG00000019292.2"/>
</dbReference>
<feature type="domain" description="Glycoside hydrolase 35 catalytic" evidence="7">
    <location>
        <begin position="32"/>
        <end position="347"/>
    </location>
</feature>
<evidence type="ECO:0000256" key="1">
    <source>
        <dbReference type="ARBA" id="ARBA00009809"/>
    </source>
</evidence>
<keyword evidence="11" id="KW-1185">Reference proteome</keyword>
<dbReference type="InterPro" id="IPR001944">
    <property type="entry name" value="Glycoside_Hdrlase_35"/>
</dbReference>
<dbReference type="InterPro" id="IPR017853">
    <property type="entry name" value="GH"/>
</dbReference>
<reference evidence="10" key="1">
    <citation type="submission" date="2025-08" db="UniProtKB">
        <authorList>
            <consortium name="Ensembl"/>
        </authorList>
    </citation>
    <scope>IDENTIFICATION</scope>
</reference>
<dbReference type="GO" id="GO:0005975">
    <property type="term" value="P:carbohydrate metabolic process"/>
    <property type="evidence" value="ECO:0007669"/>
    <property type="project" value="InterPro"/>
</dbReference>
<dbReference type="Gene3D" id="3.20.20.80">
    <property type="entry name" value="Glycosidases"/>
    <property type="match status" value="1"/>
</dbReference>
<organism evidence="10 11">
    <name type="scientific">Gadus morhua</name>
    <name type="common">Atlantic cod</name>
    <dbReference type="NCBI Taxonomy" id="8049"/>
    <lineage>
        <taxon>Eukaryota</taxon>
        <taxon>Metazoa</taxon>
        <taxon>Chordata</taxon>
        <taxon>Craniata</taxon>
        <taxon>Vertebrata</taxon>
        <taxon>Euteleostomi</taxon>
        <taxon>Actinopterygii</taxon>
        <taxon>Neopterygii</taxon>
        <taxon>Teleostei</taxon>
        <taxon>Neoteleostei</taxon>
        <taxon>Acanthomorphata</taxon>
        <taxon>Zeiogadaria</taxon>
        <taxon>Gadariae</taxon>
        <taxon>Gadiformes</taxon>
        <taxon>Gadoidei</taxon>
        <taxon>Gadidae</taxon>
        <taxon>Gadus</taxon>
    </lineage>
</organism>
<evidence type="ECO:0000256" key="5">
    <source>
        <dbReference type="RuleBase" id="RU003679"/>
    </source>
</evidence>
<dbReference type="InterPro" id="IPR048912">
    <property type="entry name" value="BetaGal1-like_ABD1"/>
</dbReference>
<dbReference type="PRINTS" id="PR00742">
    <property type="entry name" value="GLHYDRLASE35"/>
</dbReference>
<evidence type="ECO:0000313" key="11">
    <source>
        <dbReference type="Proteomes" id="UP000694546"/>
    </source>
</evidence>
<dbReference type="PIRSF" id="PIRSF006336">
    <property type="entry name" value="B-gal"/>
    <property type="match status" value="1"/>
</dbReference>
<dbReference type="Pfam" id="PF01301">
    <property type="entry name" value="Glyco_hydro_35"/>
    <property type="match status" value="1"/>
</dbReference>
<reference evidence="10" key="2">
    <citation type="submission" date="2025-09" db="UniProtKB">
        <authorList>
            <consortium name="Ensembl"/>
        </authorList>
    </citation>
    <scope>IDENTIFICATION</scope>
</reference>